<dbReference type="InterPro" id="IPR046342">
    <property type="entry name" value="CBS_dom_sf"/>
</dbReference>
<dbReference type="OrthoDB" id="6238083at2"/>
<organism evidence="1 2">
    <name type="scientific">Pseudidiomarina planktonica</name>
    <dbReference type="NCBI Taxonomy" id="1323738"/>
    <lineage>
        <taxon>Bacteria</taxon>
        <taxon>Pseudomonadati</taxon>
        <taxon>Pseudomonadota</taxon>
        <taxon>Gammaproteobacteria</taxon>
        <taxon>Alteromonadales</taxon>
        <taxon>Idiomarinaceae</taxon>
        <taxon>Pseudidiomarina</taxon>
    </lineage>
</organism>
<accession>A0A1Y6F206</accession>
<dbReference type="Gene3D" id="3.10.580.10">
    <property type="entry name" value="CBS-domain"/>
    <property type="match status" value="1"/>
</dbReference>
<proteinExistence type="predicted"/>
<reference evidence="2" key="1">
    <citation type="submission" date="2017-04" db="EMBL/GenBank/DDBJ databases">
        <authorList>
            <person name="Varghese N."/>
            <person name="Submissions S."/>
        </authorList>
    </citation>
    <scope>NUCLEOTIDE SEQUENCE [LARGE SCALE GENOMIC DNA]</scope>
</reference>
<dbReference type="EMBL" id="FXWH01000001">
    <property type="protein sequence ID" value="SMQ66493.1"/>
    <property type="molecule type" value="Genomic_DNA"/>
</dbReference>
<sequence>MSVYHSLQWSADADHYPLAVKPEVTVTEHKLSWHQPAVLVMDDFLKRTPLRFNRSTPLPVVEQKINQSTERYACIVDSAGGLIGMLSKKDIHGPKSIALATQRQSSWGELMAEDMMIAVSKIPQVTLLSLNKARIGDAAATLQQANAEYLLIHDPRADESDSVRGVISRLGIVEHTGESVRLYHWASSFSEIVDAL</sequence>
<gene>
    <name evidence="1" type="ORF">SAMN06297229_1541</name>
</gene>
<dbReference type="RefSeq" id="WP_086434597.1">
    <property type="nucleotide sequence ID" value="NZ_FXWH01000001.1"/>
</dbReference>
<name>A0A1Y6F206_9GAMM</name>
<dbReference type="SUPFAM" id="SSF54631">
    <property type="entry name" value="CBS-domain pair"/>
    <property type="match status" value="1"/>
</dbReference>
<dbReference type="Proteomes" id="UP000194450">
    <property type="component" value="Unassembled WGS sequence"/>
</dbReference>
<evidence type="ECO:0000313" key="2">
    <source>
        <dbReference type="Proteomes" id="UP000194450"/>
    </source>
</evidence>
<evidence type="ECO:0008006" key="3">
    <source>
        <dbReference type="Google" id="ProtNLM"/>
    </source>
</evidence>
<keyword evidence="2" id="KW-1185">Reference proteome</keyword>
<dbReference type="AlphaFoldDB" id="A0A1Y6F206"/>
<protein>
    <recommendedName>
        <fullName evidence="3">CBS domain-containing protein</fullName>
    </recommendedName>
</protein>
<evidence type="ECO:0000313" key="1">
    <source>
        <dbReference type="EMBL" id="SMQ66493.1"/>
    </source>
</evidence>